<evidence type="ECO:0000256" key="1">
    <source>
        <dbReference type="SAM" id="MobiDB-lite"/>
    </source>
</evidence>
<name>A0AAV7QXT3_PLEWA</name>
<sequence>MLLYLLRLKELSGSKSHFFEHPEEVWRWLEMWDKVAPDRPERAGSVTGCVSNLDDSDWRNRRENQMEGSTGWGASDDGRLEIQQDGTMEVVSPGLSAGLTVTPDLGVEMIPIDS</sequence>
<comment type="caution">
    <text evidence="2">The sequence shown here is derived from an EMBL/GenBank/DDBJ whole genome shotgun (WGS) entry which is preliminary data.</text>
</comment>
<keyword evidence="3" id="KW-1185">Reference proteome</keyword>
<accession>A0AAV7QXT3</accession>
<dbReference type="EMBL" id="JANPWB010000010">
    <property type="protein sequence ID" value="KAJ1143980.1"/>
    <property type="molecule type" value="Genomic_DNA"/>
</dbReference>
<dbReference type="AlphaFoldDB" id="A0AAV7QXT3"/>
<gene>
    <name evidence="2" type="ORF">NDU88_010282</name>
</gene>
<evidence type="ECO:0000313" key="3">
    <source>
        <dbReference type="Proteomes" id="UP001066276"/>
    </source>
</evidence>
<feature type="compositionally biased region" description="Basic and acidic residues" evidence="1">
    <location>
        <begin position="56"/>
        <end position="65"/>
    </location>
</feature>
<reference evidence="2" key="1">
    <citation type="journal article" date="2022" name="bioRxiv">
        <title>Sequencing and chromosome-scale assembly of the giantPleurodeles waltlgenome.</title>
        <authorList>
            <person name="Brown T."/>
            <person name="Elewa A."/>
            <person name="Iarovenko S."/>
            <person name="Subramanian E."/>
            <person name="Araus A.J."/>
            <person name="Petzold A."/>
            <person name="Susuki M."/>
            <person name="Suzuki K.-i.T."/>
            <person name="Hayashi T."/>
            <person name="Toyoda A."/>
            <person name="Oliveira C."/>
            <person name="Osipova E."/>
            <person name="Leigh N.D."/>
            <person name="Simon A."/>
            <person name="Yun M.H."/>
        </authorList>
    </citation>
    <scope>NUCLEOTIDE SEQUENCE</scope>
    <source>
        <strain evidence="2">20211129_DDA</strain>
        <tissue evidence="2">Liver</tissue>
    </source>
</reference>
<organism evidence="2 3">
    <name type="scientific">Pleurodeles waltl</name>
    <name type="common">Iberian ribbed newt</name>
    <dbReference type="NCBI Taxonomy" id="8319"/>
    <lineage>
        <taxon>Eukaryota</taxon>
        <taxon>Metazoa</taxon>
        <taxon>Chordata</taxon>
        <taxon>Craniata</taxon>
        <taxon>Vertebrata</taxon>
        <taxon>Euteleostomi</taxon>
        <taxon>Amphibia</taxon>
        <taxon>Batrachia</taxon>
        <taxon>Caudata</taxon>
        <taxon>Salamandroidea</taxon>
        <taxon>Salamandridae</taxon>
        <taxon>Pleurodelinae</taxon>
        <taxon>Pleurodeles</taxon>
    </lineage>
</organism>
<feature type="region of interest" description="Disordered" evidence="1">
    <location>
        <begin position="40"/>
        <end position="78"/>
    </location>
</feature>
<dbReference type="Proteomes" id="UP001066276">
    <property type="component" value="Chromosome 6"/>
</dbReference>
<protein>
    <submittedName>
        <fullName evidence="2">Uncharacterized protein</fullName>
    </submittedName>
</protein>
<evidence type="ECO:0000313" key="2">
    <source>
        <dbReference type="EMBL" id="KAJ1143980.1"/>
    </source>
</evidence>
<proteinExistence type="predicted"/>